<proteinExistence type="predicted"/>
<dbReference type="EMBL" id="JACSIT010000069">
    <property type="protein sequence ID" value="MBC6993627.1"/>
    <property type="molecule type" value="Genomic_DNA"/>
</dbReference>
<keyword evidence="2" id="KW-1185">Reference proteome</keyword>
<dbReference type="AlphaFoldDB" id="A0A923TCE1"/>
<sequence length="791" mass="89474">MRTSSLLTLGLLLFASFFVRPLAACGYYVLGEQYRIALLNPYVAGSEYSAFFYSSEQLNHWENAQDGRDRRSNVEDWARELGGGVTGDDVMRILYGTRLPDWQAAAAGRPGEAFQNNPAWVAIQRRPDLLNYALWAKGYEVPHRVYNWWDEPEEEAEDTTDYPALALAGYEKAKDGTFLKARYAYQLLLLAYYADDAASMETYFNRHFKNQPGVLADWARFHFAGQWNEEGRYVVEMANAFRAVPEKAIAAHQRTPDQLDPRDYLAATRNDAERANLYALAALKRKGPALEYLREAYRLDPSNPVLALLAVREVNKLEDWLLSYRLTGIGPAVSNFSDPEWGENYEAERDKLRAESEVRDRAYVKEVRAFFAQLNTPDPRLADVLRGQLALLDEDYDAALKHVRRTEQRDDALGFQVSIIRYLASIQSPRLSQSEKDKYLAENLPMLLEHLKPATAEENDYWEANPEHNRAAALARIAAEQYAAAGDTVTAYFLHLRSLDLPIGYEWASEYYALIDYLDRPITDQTMRRVIQYAAGEGPKNALTRFLNPEAQVDPNALRDLAGTLALRRNDLATALEHFSAIPADWYATNYAFAEYLKTSPLSDVVKPSAKFPGKAELIRQLLTLQANVDKPSDAGAAACLSLAKAWYNMSQFGPAWMMLRYGKSSTPADKVRPWPGSSEMHAAVPHTPADFALVYEASRVDEYLDCAEATAKNPELAAEIAFVRAAVGFSRWQRATELENGYWYYDADGKLAAKQKAQYRASFAPVARKFAKTDFFQRTLRQCSWVKAVM</sequence>
<name>A0A923TCE1_9BACT</name>
<comment type="caution">
    <text evidence="1">The sequence shown here is derived from an EMBL/GenBank/DDBJ whole genome shotgun (WGS) entry which is preliminary data.</text>
</comment>
<organism evidence="1 2">
    <name type="scientific">Neolewinella lacunae</name>
    <dbReference type="NCBI Taxonomy" id="1517758"/>
    <lineage>
        <taxon>Bacteria</taxon>
        <taxon>Pseudomonadati</taxon>
        <taxon>Bacteroidota</taxon>
        <taxon>Saprospiria</taxon>
        <taxon>Saprospirales</taxon>
        <taxon>Lewinellaceae</taxon>
        <taxon>Neolewinella</taxon>
    </lineage>
</organism>
<dbReference type="Proteomes" id="UP000650081">
    <property type="component" value="Unassembled WGS sequence"/>
</dbReference>
<evidence type="ECO:0000313" key="2">
    <source>
        <dbReference type="Proteomes" id="UP000650081"/>
    </source>
</evidence>
<protein>
    <submittedName>
        <fullName evidence="1">Uncharacterized protein</fullName>
    </submittedName>
</protein>
<reference evidence="1" key="1">
    <citation type="submission" date="2020-08" db="EMBL/GenBank/DDBJ databases">
        <title>Lewinella bacteria from marine environments.</title>
        <authorList>
            <person name="Zhong Y."/>
        </authorList>
    </citation>
    <scope>NUCLEOTIDE SEQUENCE</scope>
    <source>
        <strain evidence="1">KCTC 42187</strain>
    </source>
</reference>
<accession>A0A923TCE1</accession>
<gene>
    <name evidence="1" type="ORF">H9S92_05620</name>
</gene>
<dbReference type="RefSeq" id="WP_187465737.1">
    <property type="nucleotide sequence ID" value="NZ_JACSIT010000069.1"/>
</dbReference>
<evidence type="ECO:0000313" key="1">
    <source>
        <dbReference type="EMBL" id="MBC6993627.1"/>
    </source>
</evidence>